<dbReference type="GO" id="GO:0004177">
    <property type="term" value="F:aminopeptidase activity"/>
    <property type="evidence" value="ECO:0007669"/>
    <property type="project" value="TreeGrafter"/>
</dbReference>
<comment type="caution">
    <text evidence="2">The sequence shown here is derived from an EMBL/GenBank/DDBJ whole genome shotgun (WGS) entry which is preliminary data.</text>
</comment>
<dbReference type="Proteomes" id="UP000681722">
    <property type="component" value="Unassembled WGS sequence"/>
</dbReference>
<evidence type="ECO:0000256" key="1">
    <source>
        <dbReference type="ARBA" id="ARBA00007068"/>
    </source>
</evidence>
<dbReference type="AlphaFoldDB" id="A0A815BRK5"/>
<evidence type="ECO:0000313" key="2">
    <source>
        <dbReference type="EMBL" id="CAF1273457.1"/>
    </source>
</evidence>
<proteinExistence type="inferred from homology"/>
<gene>
    <name evidence="2" type="ORF">GPM918_LOCUS27199</name>
    <name evidence="3" type="ORF">SRO942_LOCUS27484</name>
</gene>
<dbReference type="EMBL" id="CAJOBC010024487">
    <property type="protein sequence ID" value="CAF4063220.1"/>
    <property type="molecule type" value="Genomic_DNA"/>
</dbReference>
<evidence type="ECO:0000313" key="4">
    <source>
        <dbReference type="Proteomes" id="UP000663829"/>
    </source>
</evidence>
<keyword evidence="4" id="KW-1185">Reference proteome</keyword>
<organism evidence="2 4">
    <name type="scientific">Didymodactylos carnosus</name>
    <dbReference type="NCBI Taxonomy" id="1234261"/>
    <lineage>
        <taxon>Eukaryota</taxon>
        <taxon>Metazoa</taxon>
        <taxon>Spiralia</taxon>
        <taxon>Gnathifera</taxon>
        <taxon>Rotifera</taxon>
        <taxon>Eurotatoria</taxon>
        <taxon>Bdelloidea</taxon>
        <taxon>Philodinida</taxon>
        <taxon>Philodinidae</taxon>
        <taxon>Didymodactylos</taxon>
    </lineage>
</organism>
<dbReference type="Proteomes" id="UP000663829">
    <property type="component" value="Unassembled WGS sequence"/>
</dbReference>
<protein>
    <submittedName>
        <fullName evidence="2">Uncharacterized protein</fullName>
    </submittedName>
</protein>
<dbReference type="SUPFAM" id="SSF56266">
    <property type="entry name" value="DmpA/ArgJ-like"/>
    <property type="match status" value="1"/>
</dbReference>
<dbReference type="Gene3D" id="3.60.70.12">
    <property type="entry name" value="L-amino peptidase D-ALA esterase/amidase"/>
    <property type="match status" value="1"/>
</dbReference>
<dbReference type="OrthoDB" id="331038at2759"/>
<dbReference type="InterPro" id="IPR005321">
    <property type="entry name" value="Peptidase_S58_DmpA"/>
</dbReference>
<accession>A0A815BRK5</accession>
<dbReference type="InterPro" id="IPR016117">
    <property type="entry name" value="ArgJ-like_dom_sf"/>
</dbReference>
<dbReference type="PANTHER" id="PTHR36512">
    <property type="entry name" value="D-AMINOPEPTIDASE"/>
    <property type="match status" value="1"/>
</dbReference>
<dbReference type="Pfam" id="PF03576">
    <property type="entry name" value="Peptidase_S58"/>
    <property type="match status" value="1"/>
</dbReference>
<reference evidence="2" key="1">
    <citation type="submission" date="2021-02" db="EMBL/GenBank/DDBJ databases">
        <authorList>
            <person name="Nowell W R."/>
        </authorList>
    </citation>
    <scope>NUCLEOTIDE SEQUENCE</scope>
</reference>
<name>A0A815BRK5_9BILA</name>
<dbReference type="PANTHER" id="PTHR36512:SF3">
    <property type="entry name" value="BLR5678 PROTEIN"/>
    <property type="match status" value="1"/>
</dbReference>
<sequence length="277" mass="29508">MKEKGDNSKIRPDASAGYQACLNAEKEEERLVEEGNIGAGAGCAVGKMFGIERAMKSGLGTASITLRDEKTNSSITVGVIVAVKGGSNTTSSFYRIYSEIVQVKLKVITSEQKKWGTVSGGKVSRVLLTVSRKIVAHYEESELPGARTPDGLSLMNTVKQLVENKLSLSDIFDIRQDEGISTTIGCVATDVKLTKVQATKIAQMAHDGLARTINPVHTPADGDAMFTISTGKSTMKADLMLVGTLAATVVERAVIRAVMKATSIPNLPSAREFLSKT</sequence>
<evidence type="ECO:0000313" key="3">
    <source>
        <dbReference type="EMBL" id="CAF4063220.1"/>
    </source>
</evidence>
<comment type="similarity">
    <text evidence="1">Belongs to the peptidase S58 family.</text>
</comment>
<dbReference type="EMBL" id="CAJNOQ010011308">
    <property type="protein sequence ID" value="CAF1273457.1"/>
    <property type="molecule type" value="Genomic_DNA"/>
</dbReference>